<dbReference type="EMBL" id="NEXA01000257">
    <property type="protein sequence ID" value="PSN87939.1"/>
    <property type="molecule type" value="Genomic_DNA"/>
</dbReference>
<dbReference type="Proteomes" id="UP000240838">
    <property type="component" value="Unassembled WGS sequence"/>
</dbReference>
<evidence type="ECO:0000259" key="1">
    <source>
        <dbReference type="Pfam" id="PF00535"/>
    </source>
</evidence>
<dbReference type="PANTHER" id="PTHR43630">
    <property type="entry name" value="POLY-BETA-1,6-N-ACETYL-D-GLUCOSAMINE SYNTHASE"/>
    <property type="match status" value="1"/>
</dbReference>
<gene>
    <name evidence="2" type="ORF">B9P99_06175</name>
</gene>
<name>A0A2R6ANI4_9ARCH</name>
<dbReference type="InterPro" id="IPR029044">
    <property type="entry name" value="Nucleotide-diphossugar_trans"/>
</dbReference>
<dbReference type="Pfam" id="PF00535">
    <property type="entry name" value="Glycos_transf_2"/>
    <property type="match status" value="1"/>
</dbReference>
<feature type="non-terminal residue" evidence="2">
    <location>
        <position position="180"/>
    </location>
</feature>
<protein>
    <recommendedName>
        <fullName evidence="1">Glycosyltransferase 2-like domain-containing protein</fullName>
    </recommendedName>
</protein>
<accession>A0A2R6ANI4</accession>
<dbReference type="PANTHER" id="PTHR43630:SF2">
    <property type="entry name" value="GLYCOSYLTRANSFERASE"/>
    <property type="match status" value="1"/>
</dbReference>
<dbReference type="AlphaFoldDB" id="A0A2R6ANI4"/>
<reference evidence="2 3" key="1">
    <citation type="submission" date="2017-04" db="EMBL/GenBank/DDBJ databases">
        <title>Novel microbial lineages endemic to geothermal iron-oxide mats fill important gaps in the evolutionary history of Archaea.</title>
        <authorList>
            <person name="Jay Z.J."/>
            <person name="Beam J.P."/>
            <person name="Dlakic M."/>
            <person name="Rusch D.B."/>
            <person name="Kozubal M.A."/>
            <person name="Inskeep W.P."/>
        </authorList>
    </citation>
    <scope>NUCLEOTIDE SEQUENCE [LARGE SCALE GENOMIC DNA]</scope>
    <source>
        <strain evidence="2">OSP_B</strain>
    </source>
</reference>
<evidence type="ECO:0000313" key="2">
    <source>
        <dbReference type="EMBL" id="PSN87939.1"/>
    </source>
</evidence>
<evidence type="ECO:0000313" key="3">
    <source>
        <dbReference type="Proteomes" id="UP000240838"/>
    </source>
</evidence>
<organism evidence="2 3">
    <name type="scientific">Candidatus Marsarchaeota G1 archaeon OSP_B</name>
    <dbReference type="NCBI Taxonomy" id="1978153"/>
    <lineage>
        <taxon>Archaea</taxon>
        <taxon>Candidatus Marsarchaeota</taxon>
        <taxon>Candidatus Marsarchaeota group 1</taxon>
    </lineage>
</organism>
<comment type="caution">
    <text evidence="2">The sequence shown here is derived from an EMBL/GenBank/DDBJ whole genome shotgun (WGS) entry which is preliminary data.</text>
</comment>
<dbReference type="InterPro" id="IPR001173">
    <property type="entry name" value="Glyco_trans_2-like"/>
</dbReference>
<dbReference type="SUPFAM" id="SSF53448">
    <property type="entry name" value="Nucleotide-diphospho-sugar transferases"/>
    <property type="match status" value="1"/>
</dbReference>
<proteinExistence type="predicted"/>
<feature type="domain" description="Glycosyltransferase 2-like" evidence="1">
    <location>
        <begin position="9"/>
        <end position="153"/>
    </location>
</feature>
<sequence>MEDSVECLVGICAYNEEKNIDYCLDSVLSDAKKILVVASGCTDKTVEKVKSRIANGKIALIEEKVRKGKASALNLILEYFEKSDFEWLALVNADSVAQQGAISKLVRFAKSNNLHVACGCPIPKKESGFLTYYITKFMWSLHNEFLKNSSKFNTHCTDELVCIKRGIIKKIPQDTVNDGA</sequence>
<dbReference type="Gene3D" id="3.90.550.10">
    <property type="entry name" value="Spore Coat Polysaccharide Biosynthesis Protein SpsA, Chain A"/>
    <property type="match status" value="1"/>
</dbReference>